<dbReference type="EMBL" id="JAGVWE010000003">
    <property type="protein sequence ID" value="MBS3063011.1"/>
    <property type="molecule type" value="Genomic_DNA"/>
</dbReference>
<protein>
    <submittedName>
        <fullName evidence="1">Uncharacterized protein</fullName>
    </submittedName>
</protein>
<dbReference type="AlphaFoldDB" id="A0A7J4JLR0"/>
<reference evidence="2" key="2">
    <citation type="submission" date="2021-03" db="EMBL/GenBank/DDBJ databases">
        <authorList>
            <person name="Jaffe A."/>
        </authorList>
    </citation>
    <scope>NUCLEOTIDE SEQUENCE</scope>
    <source>
        <strain evidence="2">RIFCSPLOWO2_01_FULL_58_19</strain>
    </source>
</reference>
<dbReference type="Proteomes" id="UP000678237">
    <property type="component" value="Unassembled WGS sequence"/>
</dbReference>
<name>A0A7J4JLR0_9ARCH</name>
<proteinExistence type="predicted"/>
<dbReference type="EMBL" id="DUGH01000128">
    <property type="protein sequence ID" value="HIH16827.1"/>
    <property type="molecule type" value="Genomic_DNA"/>
</dbReference>
<sequence>MHTKSVAFSLDRQGVTGKGLLACIQAYFSEHGLEPLRFAIVKATREKVSVEAIVLERGK</sequence>
<gene>
    <name evidence="1" type="ORF">HA252_05465</name>
    <name evidence="2" type="ORF">J4203_04010</name>
</gene>
<dbReference type="Proteomes" id="UP000564964">
    <property type="component" value="Unassembled WGS sequence"/>
</dbReference>
<comment type="caution">
    <text evidence="1">The sequence shown here is derived from an EMBL/GenBank/DDBJ whole genome shotgun (WGS) entry which is preliminary data.</text>
</comment>
<accession>A0A7J4JLR0</accession>
<reference evidence="2" key="3">
    <citation type="submission" date="2021-05" db="EMBL/GenBank/DDBJ databases">
        <title>Protein family content uncovers lineage relationships and bacterial pathway maintenance mechanisms in DPANN archaea.</title>
        <authorList>
            <person name="Castelle C.J."/>
            <person name="Meheust R."/>
            <person name="Jaffe A.L."/>
            <person name="Seitz K."/>
            <person name="Gong X."/>
            <person name="Baker B.J."/>
            <person name="Banfield J.F."/>
        </authorList>
    </citation>
    <scope>NUCLEOTIDE SEQUENCE</scope>
    <source>
        <strain evidence="2">RIFCSPLOWO2_01_FULL_58_19</strain>
    </source>
</reference>
<evidence type="ECO:0000313" key="3">
    <source>
        <dbReference type="Proteomes" id="UP000564964"/>
    </source>
</evidence>
<organism evidence="1 3">
    <name type="scientific">Candidatus Iainarchaeum sp</name>
    <dbReference type="NCBI Taxonomy" id="3101447"/>
    <lineage>
        <taxon>Archaea</taxon>
        <taxon>Candidatus Iainarchaeota</taxon>
        <taxon>Candidatus Iainarchaeia</taxon>
        <taxon>Candidatus Iainarchaeales</taxon>
        <taxon>Candidatus Iainarchaeaceae</taxon>
        <taxon>Candidatus Iainarchaeum</taxon>
    </lineage>
</organism>
<evidence type="ECO:0000313" key="1">
    <source>
        <dbReference type="EMBL" id="HIH16827.1"/>
    </source>
</evidence>
<reference evidence="1" key="1">
    <citation type="journal article" date="2020" name="bioRxiv">
        <title>A rank-normalized archaeal taxonomy based on genome phylogeny resolves widespread incomplete and uneven classifications.</title>
        <authorList>
            <person name="Rinke C."/>
            <person name="Chuvochina M."/>
            <person name="Mussig A.J."/>
            <person name="Chaumeil P.-A."/>
            <person name="Waite D.W."/>
            <person name="Whitman W.B."/>
            <person name="Parks D.H."/>
            <person name="Hugenholtz P."/>
        </authorList>
    </citation>
    <scope>NUCLEOTIDE SEQUENCE</scope>
    <source>
        <strain evidence="1">UBA10219</strain>
    </source>
</reference>
<evidence type="ECO:0000313" key="2">
    <source>
        <dbReference type="EMBL" id="MBS3063011.1"/>
    </source>
</evidence>